<evidence type="ECO:0000313" key="4">
    <source>
        <dbReference type="Proteomes" id="UP000525987"/>
    </source>
</evidence>
<keyword evidence="2" id="KW-0732">Signal</keyword>
<comment type="caution">
    <text evidence="3">The sequence shown here is derived from an EMBL/GenBank/DDBJ whole genome shotgun (WGS) entry which is preliminary data.</text>
</comment>
<protein>
    <recommendedName>
        <fullName evidence="5">DUF3617 domain-containing protein</fullName>
    </recommendedName>
</protein>
<keyword evidence="4" id="KW-1185">Reference proteome</keyword>
<evidence type="ECO:0008006" key="5">
    <source>
        <dbReference type="Google" id="ProtNLM"/>
    </source>
</evidence>
<evidence type="ECO:0000256" key="1">
    <source>
        <dbReference type="SAM" id="MobiDB-lite"/>
    </source>
</evidence>
<organism evidence="3 4">
    <name type="scientific">Halomonas organivorans</name>
    <dbReference type="NCBI Taxonomy" id="257772"/>
    <lineage>
        <taxon>Bacteria</taxon>
        <taxon>Pseudomonadati</taxon>
        <taxon>Pseudomonadota</taxon>
        <taxon>Gammaproteobacteria</taxon>
        <taxon>Oceanospirillales</taxon>
        <taxon>Halomonadaceae</taxon>
        <taxon>Halomonas</taxon>
    </lineage>
</organism>
<dbReference type="RefSeq" id="WP_183386545.1">
    <property type="nucleotide sequence ID" value="NZ_JACHXM010000003.1"/>
</dbReference>
<gene>
    <name evidence="3" type="ORF">FHR96_000978</name>
</gene>
<dbReference type="EMBL" id="JACHXM010000003">
    <property type="protein sequence ID" value="MBB3140126.1"/>
    <property type="molecule type" value="Genomic_DNA"/>
</dbReference>
<feature type="chain" id="PRO_5031564233" description="DUF3617 domain-containing protein" evidence="2">
    <location>
        <begin position="22"/>
        <end position="175"/>
    </location>
</feature>
<dbReference type="AlphaFoldDB" id="A0A7W5BVW2"/>
<evidence type="ECO:0000256" key="2">
    <source>
        <dbReference type="SAM" id="SignalP"/>
    </source>
</evidence>
<dbReference type="Proteomes" id="UP000525987">
    <property type="component" value="Unassembled WGS sequence"/>
</dbReference>
<name>A0A7W5BVW2_9GAMM</name>
<accession>A0A7W5BVW2</accession>
<feature type="signal peptide" evidence="2">
    <location>
        <begin position="1"/>
        <end position="21"/>
    </location>
</feature>
<feature type="region of interest" description="Disordered" evidence="1">
    <location>
        <begin position="147"/>
        <end position="175"/>
    </location>
</feature>
<feature type="compositionally biased region" description="Basic and acidic residues" evidence="1">
    <location>
        <begin position="156"/>
        <end position="166"/>
    </location>
</feature>
<evidence type="ECO:0000313" key="3">
    <source>
        <dbReference type="EMBL" id="MBB3140126.1"/>
    </source>
</evidence>
<sequence length="175" mass="18833">MIKTARLLLATSLLLPSLALGDTLSLPADARVEMALVDDLLLDAETPSRHDVVMHPVQGDKGSHHLPDYCVVTGDARREGQRIHITTHALTCIEAQGGESAIFTGELTAGAYDEDGDFGIAACQDGRCRLTPDDTFLLTLTRPLSVEQQANPSAEINERRRQHGEPAPEENAAGQ</sequence>
<reference evidence="3 4" key="1">
    <citation type="submission" date="2020-08" db="EMBL/GenBank/DDBJ databases">
        <title>Genomic Encyclopedia of Type Strains, Phase III (KMG-III): the genomes of soil and plant-associated and newly described type strains.</title>
        <authorList>
            <person name="Whitman W."/>
        </authorList>
    </citation>
    <scope>NUCLEOTIDE SEQUENCE [LARGE SCALE GENOMIC DNA]</scope>
    <source>
        <strain evidence="3 4">CECT 5995</strain>
    </source>
</reference>
<proteinExistence type="predicted"/>